<dbReference type="STRING" id="1927124.BST13_20530"/>
<dbReference type="Proteomes" id="UP000192448">
    <property type="component" value="Unassembled WGS sequence"/>
</dbReference>
<feature type="compositionally biased region" description="Pro residues" evidence="1">
    <location>
        <begin position="36"/>
        <end position="48"/>
    </location>
</feature>
<keyword evidence="4" id="KW-1185">Reference proteome</keyword>
<feature type="compositionally biased region" description="Low complexity" evidence="1">
    <location>
        <begin position="49"/>
        <end position="58"/>
    </location>
</feature>
<feature type="signal peptide" evidence="2">
    <location>
        <begin position="1"/>
        <end position="30"/>
    </location>
</feature>
<dbReference type="RefSeq" id="WP_083165963.1">
    <property type="nucleotide sequence ID" value="NZ_MVHF01000022.1"/>
</dbReference>
<evidence type="ECO:0000313" key="3">
    <source>
        <dbReference type="EMBL" id="ORA33109.1"/>
    </source>
</evidence>
<dbReference type="OrthoDB" id="4641196at2"/>
<accession>A0A1X0ASY4</accession>
<reference evidence="3 4" key="1">
    <citation type="submission" date="2017-02" db="EMBL/GenBank/DDBJ databases">
        <title>The new phylogeny of genus Mycobacterium.</title>
        <authorList>
            <person name="Tortoli E."/>
            <person name="Trovato A."/>
            <person name="Cirillo D.M."/>
        </authorList>
    </citation>
    <scope>NUCLEOTIDE SEQUENCE [LARGE SCALE GENOMIC DNA]</scope>
    <source>
        <strain evidence="3 4">RW6</strain>
    </source>
</reference>
<evidence type="ECO:0000256" key="2">
    <source>
        <dbReference type="SAM" id="SignalP"/>
    </source>
</evidence>
<name>A0A1X0ASY4_9MYCO</name>
<evidence type="ECO:0008006" key="5">
    <source>
        <dbReference type="Google" id="ProtNLM"/>
    </source>
</evidence>
<keyword evidence="2" id="KW-0732">Signal</keyword>
<gene>
    <name evidence="3" type="ORF">BST13_20530</name>
</gene>
<organism evidence="3 4">
    <name type="scientific">Mycobacterium aquaticum</name>
    <dbReference type="NCBI Taxonomy" id="1927124"/>
    <lineage>
        <taxon>Bacteria</taxon>
        <taxon>Bacillati</taxon>
        <taxon>Actinomycetota</taxon>
        <taxon>Actinomycetes</taxon>
        <taxon>Mycobacteriales</taxon>
        <taxon>Mycobacteriaceae</taxon>
        <taxon>Mycobacterium</taxon>
    </lineage>
</organism>
<dbReference type="EMBL" id="MVHF01000022">
    <property type="protein sequence ID" value="ORA33109.1"/>
    <property type="molecule type" value="Genomic_DNA"/>
</dbReference>
<sequence>MTLKKIAARAVTTSMLGMAGLGIGAGLAHADPHVPMPPTPPVPAPDIPGPGVNAGVPGNPLPPGHGYLPPPGHGGPMPQDRIPFASVPPWVTVPAIPPMGTPPAPPLPDWATGLPVVWDPDIGAWGVWDAQTSAFIRL</sequence>
<protein>
    <recommendedName>
        <fullName evidence="5">Chitin-binding protein</fullName>
    </recommendedName>
</protein>
<feature type="chain" id="PRO_5012800650" description="Chitin-binding protein" evidence="2">
    <location>
        <begin position="31"/>
        <end position="138"/>
    </location>
</feature>
<evidence type="ECO:0000256" key="1">
    <source>
        <dbReference type="SAM" id="MobiDB-lite"/>
    </source>
</evidence>
<feature type="region of interest" description="Disordered" evidence="1">
    <location>
        <begin position="36"/>
        <end position="83"/>
    </location>
</feature>
<comment type="caution">
    <text evidence="3">The sequence shown here is derived from an EMBL/GenBank/DDBJ whole genome shotgun (WGS) entry which is preliminary data.</text>
</comment>
<evidence type="ECO:0000313" key="4">
    <source>
        <dbReference type="Proteomes" id="UP000192448"/>
    </source>
</evidence>
<dbReference type="AlphaFoldDB" id="A0A1X0ASY4"/>
<proteinExistence type="predicted"/>
<feature type="compositionally biased region" description="Pro residues" evidence="1">
    <location>
        <begin position="59"/>
        <end position="73"/>
    </location>
</feature>